<gene>
    <name evidence="3" type="ORF">PQO03_01450</name>
</gene>
<evidence type="ECO:0000313" key="3">
    <source>
        <dbReference type="EMBL" id="WDE96632.1"/>
    </source>
</evidence>
<dbReference type="PANTHER" id="PTHR48081">
    <property type="entry name" value="AB HYDROLASE SUPERFAMILY PROTEIN C4A8.06C"/>
    <property type="match status" value="1"/>
</dbReference>
<evidence type="ECO:0000256" key="1">
    <source>
        <dbReference type="ARBA" id="ARBA00022801"/>
    </source>
</evidence>
<proteinExistence type="predicted"/>
<dbReference type="PANTHER" id="PTHR48081:SF6">
    <property type="entry name" value="PEPTIDASE S9 PROLYL OLIGOPEPTIDASE CATALYTIC DOMAIN-CONTAINING PROTEIN"/>
    <property type="match status" value="1"/>
</dbReference>
<keyword evidence="4" id="KW-1185">Reference proteome</keyword>
<dbReference type="Proteomes" id="UP001214250">
    <property type="component" value="Chromosome 1"/>
</dbReference>
<name>A0ABY7VRH3_9BACT</name>
<dbReference type="InterPro" id="IPR049492">
    <property type="entry name" value="BD-FAE-like_dom"/>
</dbReference>
<keyword evidence="1 3" id="KW-0378">Hydrolase</keyword>
<reference evidence="3 4" key="1">
    <citation type="submission" date="2023-02" db="EMBL/GenBank/DDBJ databases">
        <title>Genome sequence of Lentisphaera profundi SAORIC-696.</title>
        <authorList>
            <person name="Kim e."/>
            <person name="Cho J.-C."/>
            <person name="Choi A."/>
            <person name="Kang I."/>
        </authorList>
    </citation>
    <scope>NUCLEOTIDE SEQUENCE [LARGE SCALE GENOMIC DNA]</scope>
    <source>
        <strain evidence="3 4">SAORIC-696</strain>
    </source>
</reference>
<dbReference type="EMBL" id="CP117811">
    <property type="protein sequence ID" value="WDE96632.1"/>
    <property type="molecule type" value="Genomic_DNA"/>
</dbReference>
<organism evidence="3 4">
    <name type="scientific">Lentisphaera profundi</name>
    <dbReference type="NCBI Taxonomy" id="1658616"/>
    <lineage>
        <taxon>Bacteria</taxon>
        <taxon>Pseudomonadati</taxon>
        <taxon>Lentisphaerota</taxon>
        <taxon>Lentisphaeria</taxon>
        <taxon>Lentisphaerales</taxon>
        <taxon>Lentisphaeraceae</taxon>
        <taxon>Lentisphaera</taxon>
    </lineage>
</organism>
<evidence type="ECO:0000313" key="4">
    <source>
        <dbReference type="Proteomes" id="UP001214250"/>
    </source>
</evidence>
<dbReference type="Pfam" id="PF20434">
    <property type="entry name" value="BD-FAE"/>
    <property type="match status" value="1"/>
</dbReference>
<dbReference type="InterPro" id="IPR029058">
    <property type="entry name" value="AB_hydrolase_fold"/>
</dbReference>
<dbReference type="SUPFAM" id="SSF53474">
    <property type="entry name" value="alpha/beta-Hydrolases"/>
    <property type="match status" value="1"/>
</dbReference>
<sequence>MGKYDKIDLWGDVYPDLPKRVTLTPFALESGEDFAAVLVLPGGSYSFCSEQEGDPVASWLNSMGISAFVLDYSVAPSRYPQPLNDARRAMQYIRAHAKEFNIDPKRVGVIGFSAGGHLAASLSNLWAEKNTDLNDALEAIDARPDLCILSYPVISWGEFAHLGSRENLLGEKPDADLVYKTSLENAVSAKTPASFLWHTAEDEAVPVENSYLYAMALQKAKVAHELHVYPDGAHGVGLGTIDYRRDAHYAQWRQSCEKWLLKMGF</sequence>
<dbReference type="GO" id="GO:0016787">
    <property type="term" value="F:hydrolase activity"/>
    <property type="evidence" value="ECO:0007669"/>
    <property type="project" value="UniProtKB-KW"/>
</dbReference>
<feature type="domain" description="BD-FAE-like" evidence="2">
    <location>
        <begin position="34"/>
        <end position="214"/>
    </location>
</feature>
<protein>
    <submittedName>
        <fullName evidence="3">Alpha/beta hydrolase</fullName>
    </submittedName>
</protein>
<accession>A0ABY7VRH3</accession>
<dbReference type="Gene3D" id="3.40.50.1820">
    <property type="entry name" value="alpha/beta hydrolase"/>
    <property type="match status" value="1"/>
</dbReference>
<dbReference type="RefSeq" id="WP_274150697.1">
    <property type="nucleotide sequence ID" value="NZ_CP117811.1"/>
</dbReference>
<evidence type="ECO:0000259" key="2">
    <source>
        <dbReference type="Pfam" id="PF20434"/>
    </source>
</evidence>
<dbReference type="InterPro" id="IPR050300">
    <property type="entry name" value="GDXG_lipolytic_enzyme"/>
</dbReference>